<gene>
    <name evidence="2" type="ORF">NMN56_034025</name>
</gene>
<dbReference type="SUPFAM" id="SSF53448">
    <property type="entry name" value="Nucleotide-diphospho-sugar transferases"/>
    <property type="match status" value="1"/>
</dbReference>
<dbReference type="PANTHER" id="PTHR42883:SF2">
    <property type="entry name" value="THYMIDYLYLTRANSFERASE"/>
    <property type="match status" value="1"/>
</dbReference>
<evidence type="ECO:0000259" key="1">
    <source>
        <dbReference type="Pfam" id="PF00483"/>
    </source>
</evidence>
<dbReference type="PANTHER" id="PTHR42883">
    <property type="entry name" value="GLUCOSE-1-PHOSPHATE THYMIDYLTRANSFERASE"/>
    <property type="match status" value="1"/>
</dbReference>
<dbReference type="InterPro" id="IPR005835">
    <property type="entry name" value="NTP_transferase_dom"/>
</dbReference>
<dbReference type="InterPro" id="IPR005908">
    <property type="entry name" value="G1P_thy_trans_l"/>
</dbReference>
<dbReference type="GO" id="GO:0008879">
    <property type="term" value="F:glucose-1-phosphate thymidylyltransferase activity"/>
    <property type="evidence" value="ECO:0007669"/>
    <property type="project" value="UniProtKB-EC"/>
</dbReference>
<dbReference type="InterPro" id="IPR029044">
    <property type="entry name" value="Nucleotide-diphossugar_trans"/>
</dbReference>
<dbReference type="CDD" id="cd04189">
    <property type="entry name" value="G1P_TT_long"/>
    <property type="match status" value="1"/>
</dbReference>
<proteinExistence type="predicted"/>
<name>A0ABT7A8B8_9ACTN</name>
<dbReference type="Pfam" id="PF00483">
    <property type="entry name" value="NTP_transferase"/>
    <property type="match status" value="1"/>
</dbReference>
<evidence type="ECO:0000313" key="3">
    <source>
        <dbReference type="Proteomes" id="UP001214441"/>
    </source>
</evidence>
<feature type="domain" description="Nucleotidyl transferase" evidence="1">
    <location>
        <begin position="2"/>
        <end position="234"/>
    </location>
</feature>
<dbReference type="NCBIfam" id="TIGR01208">
    <property type="entry name" value="rmlA_long"/>
    <property type="match status" value="1"/>
</dbReference>
<keyword evidence="2" id="KW-0808">Transferase</keyword>
<reference evidence="2 3" key="1">
    <citation type="submission" date="2023-05" db="EMBL/GenBank/DDBJ databases">
        <title>Streptantibioticus silvisoli sp. nov., acidotolerant actinomycetes 1 from pine litter.</title>
        <authorList>
            <person name="Swiecimska M."/>
            <person name="Golinska P."/>
            <person name="Sangal V."/>
            <person name="Wachnowicz B."/>
            <person name="Goodfellow M."/>
        </authorList>
    </citation>
    <scope>NUCLEOTIDE SEQUENCE [LARGE SCALE GENOMIC DNA]</scope>
    <source>
        <strain evidence="2 3">DSM 42109</strain>
    </source>
</reference>
<dbReference type="Gene3D" id="2.160.10.10">
    <property type="entry name" value="Hexapeptide repeat proteins"/>
    <property type="match status" value="1"/>
</dbReference>
<comment type="caution">
    <text evidence="2">The sequence shown here is derived from an EMBL/GenBank/DDBJ whole genome shotgun (WGS) entry which is preliminary data.</text>
</comment>
<protein>
    <submittedName>
        <fullName evidence="2">Glucose-1-phosphate thymidylyltransferase</fullName>
        <ecNumber evidence="2">2.7.7.24</ecNumber>
    </submittedName>
</protein>
<dbReference type="RefSeq" id="WP_274047089.1">
    <property type="nucleotide sequence ID" value="NZ_JANCPR020000047.1"/>
</dbReference>
<organism evidence="2 3">
    <name type="scientific">Streptomyces iconiensis</name>
    <dbReference type="NCBI Taxonomy" id="1384038"/>
    <lineage>
        <taxon>Bacteria</taxon>
        <taxon>Bacillati</taxon>
        <taxon>Actinomycetota</taxon>
        <taxon>Actinomycetes</taxon>
        <taxon>Kitasatosporales</taxon>
        <taxon>Streptomycetaceae</taxon>
        <taxon>Streptomyces</taxon>
    </lineage>
</organism>
<dbReference type="EMBL" id="JANCPR020000047">
    <property type="protein sequence ID" value="MDJ1136873.1"/>
    <property type="molecule type" value="Genomic_DNA"/>
</dbReference>
<keyword evidence="2" id="KW-0548">Nucleotidyltransferase</keyword>
<dbReference type="EC" id="2.7.7.24" evidence="2"/>
<evidence type="ECO:0000313" key="2">
    <source>
        <dbReference type="EMBL" id="MDJ1136873.1"/>
    </source>
</evidence>
<keyword evidence="3" id="KW-1185">Reference proteome</keyword>
<sequence>MKALVLAGGLGTRLRPFSYSTAKQLIPVANKPVLHYGLEAVRDAGITDVGIVVGGTAEQIRESVGSGERFGLSVTYIAQEVPMGLAHCVAIAQDFLGDDDFVMYLGDNLVLGGIQGVVDAFRGARPAATLMVGKVGNPAEYGIAQVDGADRVTAVAEKSPEPFSDLAIVGVYVFSPTVHEAVRRNALGSRGEYEITDAIGWLIDHGHPVTAHTCADYWRDTGRVSDLLDCNREMLRLLVPGIHGRVDADCEILGPVRIEEGARVAGSRIRGPALIGRSAVVSGSVIGPHTSVGDHCVLTDAGVEGAILLDGASVRGVPAIRDSVIGRGAVVDRADESHHLVVGDRSRVVIRS</sequence>
<dbReference type="Gene3D" id="3.90.550.10">
    <property type="entry name" value="Spore Coat Polysaccharide Biosynthesis Protein SpsA, Chain A"/>
    <property type="match status" value="1"/>
</dbReference>
<dbReference type="Proteomes" id="UP001214441">
    <property type="component" value="Unassembled WGS sequence"/>
</dbReference>
<accession>A0ABT7A8B8</accession>